<dbReference type="Gene3D" id="6.10.140.340">
    <property type="match status" value="1"/>
</dbReference>
<dbReference type="EMBL" id="VYZN01000079">
    <property type="protein sequence ID" value="KAE9523473.1"/>
    <property type="molecule type" value="Genomic_DNA"/>
</dbReference>
<dbReference type="InterPro" id="IPR010844">
    <property type="entry name" value="Occludin_ELL"/>
</dbReference>
<evidence type="ECO:0000256" key="7">
    <source>
        <dbReference type="SAM" id="MobiDB-lite"/>
    </source>
</evidence>
<feature type="domain" description="OCEL" evidence="8">
    <location>
        <begin position="396"/>
        <end position="505"/>
    </location>
</feature>
<evidence type="ECO:0000259" key="8">
    <source>
        <dbReference type="PROSITE" id="PS51980"/>
    </source>
</evidence>
<dbReference type="Pfam" id="PF10390">
    <property type="entry name" value="ELL"/>
    <property type="match status" value="1"/>
</dbReference>
<dbReference type="OrthoDB" id="6284217at2759"/>
<dbReference type="PANTHER" id="PTHR23288:SF17">
    <property type="entry name" value="RNA POLYMERASE II ELONGATION FACTOR ELL"/>
    <property type="match status" value="1"/>
</dbReference>
<keyword evidence="5" id="KW-0539">Nucleus</keyword>
<sequence length="518" mass="59380">MSALTAGVQYSLSSNQNNGLMPKQRTGKNKTLFFVKLTDSCLKAVEDYLRCCQQGNSENLPKPRIQFKGNEGQLCVPSISKNYTFDFSLSNNDIAAPRSSFECIRQNTSRSLEYVGTLNRHIRVLANDDVYEATRHRMVAVEELHKKSCTREIELDSKSALSRKIRKNPAQIRASRHNNNTYNNVNITNNVPKPIISKPIPPHIPSPANHASDISKKPLRDRIIHLLALRPYKKPELISILNRDGLKDKDRTQIMSVLSHVAQAKDNVYYLLRHIWNDVQEDWPFYSSQDHIVLKRRKPQNLTPPGLSDTGSSGSSEQSPSSTVPSSPPNNVHGNKRPGYYNSADGFQTKRLRISHFKRPSPEKKLLSNSPPPIVSSTQSTIRSPTHAPSHTNPIPKYIQDFVRITNKEQKKQYKSEFMKCHKEYKHLAEIMDPVRNKFAKLKDRMLLYPKGSNEYKILENQILQEYNERKHDDKYQAAKTRFDYLHNKLSHIKDLVHDYDKHNPVLIRTATPDSSCL</sequence>
<keyword evidence="4" id="KW-0804">Transcription</keyword>
<evidence type="ECO:0000313" key="10">
    <source>
        <dbReference type="Proteomes" id="UP000475862"/>
    </source>
</evidence>
<feature type="region of interest" description="Disordered" evidence="7">
    <location>
        <begin position="359"/>
        <end position="395"/>
    </location>
</feature>
<dbReference type="InterPro" id="IPR019464">
    <property type="entry name" value="ELL_N"/>
</dbReference>
<dbReference type="InterPro" id="IPR042065">
    <property type="entry name" value="E3_ELL-like"/>
</dbReference>
<dbReference type="SUPFAM" id="SSF46785">
    <property type="entry name" value="Winged helix' DNA-binding domain"/>
    <property type="match status" value="1"/>
</dbReference>
<evidence type="ECO:0000256" key="3">
    <source>
        <dbReference type="ARBA" id="ARBA00023015"/>
    </source>
</evidence>
<gene>
    <name evidence="9" type="ORF">AGLY_016025</name>
</gene>
<proteinExistence type="inferred from homology"/>
<dbReference type="GO" id="GO:0042795">
    <property type="term" value="P:snRNA transcription by RNA polymerase II"/>
    <property type="evidence" value="ECO:0007669"/>
    <property type="project" value="TreeGrafter"/>
</dbReference>
<dbReference type="GO" id="GO:0006368">
    <property type="term" value="P:transcription elongation by RNA polymerase II"/>
    <property type="evidence" value="ECO:0007669"/>
    <property type="project" value="InterPro"/>
</dbReference>
<dbReference type="PANTHER" id="PTHR23288">
    <property type="entry name" value="OCCLUDIN AND RNA POLYMERASE II ELONGATION FACTOR ELL"/>
    <property type="match status" value="1"/>
</dbReference>
<dbReference type="InterPro" id="IPR036390">
    <property type="entry name" value="WH_DNA-bd_sf"/>
</dbReference>
<dbReference type="GO" id="GO:0032968">
    <property type="term" value="P:positive regulation of transcription elongation by RNA polymerase II"/>
    <property type="evidence" value="ECO:0007669"/>
    <property type="project" value="TreeGrafter"/>
</dbReference>
<evidence type="ECO:0000256" key="5">
    <source>
        <dbReference type="ARBA" id="ARBA00023242"/>
    </source>
</evidence>
<dbReference type="AlphaFoldDB" id="A0A6G0SYM5"/>
<comment type="subcellular location">
    <subcellularLocation>
        <location evidence="1">Nucleus</location>
    </subcellularLocation>
</comment>
<comment type="caution">
    <text evidence="9">The sequence shown here is derived from an EMBL/GenBank/DDBJ whole genome shotgun (WGS) entry which is preliminary data.</text>
</comment>
<dbReference type="SUPFAM" id="SSF144292">
    <property type="entry name" value="occludin/ELL-like"/>
    <property type="match status" value="1"/>
</dbReference>
<feature type="compositionally biased region" description="Polar residues" evidence="7">
    <location>
        <begin position="375"/>
        <end position="393"/>
    </location>
</feature>
<dbReference type="PROSITE" id="PS51980">
    <property type="entry name" value="OCEL"/>
    <property type="match status" value="1"/>
</dbReference>
<dbReference type="InterPro" id="IPR031176">
    <property type="entry name" value="ELL/occludin"/>
</dbReference>
<evidence type="ECO:0000256" key="6">
    <source>
        <dbReference type="PROSITE-ProRule" id="PRU01324"/>
    </source>
</evidence>
<evidence type="ECO:0000256" key="4">
    <source>
        <dbReference type="ARBA" id="ARBA00023163"/>
    </source>
</evidence>
<accession>A0A6G0SYM5</accession>
<evidence type="ECO:0000256" key="1">
    <source>
        <dbReference type="ARBA" id="ARBA00004123"/>
    </source>
</evidence>
<evidence type="ECO:0000256" key="2">
    <source>
        <dbReference type="ARBA" id="ARBA00009171"/>
    </source>
</evidence>
<name>A0A6G0SYM5_APHGL</name>
<dbReference type="Gene3D" id="1.10.10.2670">
    <property type="entry name" value="E3 ubiquitin-protein ligase"/>
    <property type="match status" value="1"/>
</dbReference>
<organism evidence="9 10">
    <name type="scientific">Aphis glycines</name>
    <name type="common">Soybean aphid</name>
    <dbReference type="NCBI Taxonomy" id="307491"/>
    <lineage>
        <taxon>Eukaryota</taxon>
        <taxon>Metazoa</taxon>
        <taxon>Ecdysozoa</taxon>
        <taxon>Arthropoda</taxon>
        <taxon>Hexapoda</taxon>
        <taxon>Insecta</taxon>
        <taxon>Pterygota</taxon>
        <taxon>Neoptera</taxon>
        <taxon>Paraneoptera</taxon>
        <taxon>Hemiptera</taxon>
        <taxon>Sternorrhyncha</taxon>
        <taxon>Aphidomorpha</taxon>
        <taxon>Aphidoidea</taxon>
        <taxon>Aphididae</taxon>
        <taxon>Aphidini</taxon>
        <taxon>Aphis</taxon>
        <taxon>Aphis</taxon>
    </lineage>
</organism>
<evidence type="ECO:0000313" key="9">
    <source>
        <dbReference type="EMBL" id="KAE9523473.1"/>
    </source>
</evidence>
<dbReference type="Proteomes" id="UP000475862">
    <property type="component" value="Unassembled WGS sequence"/>
</dbReference>
<dbReference type="GO" id="GO:0000987">
    <property type="term" value="F:cis-regulatory region sequence-specific DNA binding"/>
    <property type="evidence" value="ECO:0007669"/>
    <property type="project" value="TreeGrafter"/>
</dbReference>
<reference evidence="9 10" key="1">
    <citation type="submission" date="2019-08" db="EMBL/GenBank/DDBJ databases">
        <title>The genome of the soybean aphid Biotype 1, its phylome, world population structure and adaptation to the North American continent.</title>
        <authorList>
            <person name="Giordano R."/>
            <person name="Donthu R.K."/>
            <person name="Hernandez A.G."/>
            <person name="Wright C.L."/>
            <person name="Zimin A.V."/>
        </authorList>
    </citation>
    <scope>NUCLEOTIDE SEQUENCE [LARGE SCALE GENOMIC DNA]</scope>
    <source>
        <tissue evidence="9">Whole aphids</tissue>
    </source>
</reference>
<keyword evidence="10" id="KW-1185">Reference proteome</keyword>
<feature type="compositionally biased region" description="Low complexity" evidence="7">
    <location>
        <begin position="303"/>
        <end position="325"/>
    </location>
</feature>
<keyword evidence="3" id="KW-0805">Transcription regulation</keyword>
<comment type="similarity">
    <text evidence="2 6">Belongs to the ELL/occludin family.</text>
</comment>
<dbReference type="Pfam" id="PF07303">
    <property type="entry name" value="Occludin_ELL"/>
    <property type="match status" value="1"/>
</dbReference>
<dbReference type="GO" id="GO:0008023">
    <property type="term" value="C:transcription elongation factor complex"/>
    <property type="evidence" value="ECO:0007669"/>
    <property type="project" value="InterPro"/>
</dbReference>
<feature type="region of interest" description="Disordered" evidence="7">
    <location>
        <begin position="296"/>
        <end position="344"/>
    </location>
</feature>
<protein>
    <recommendedName>
        <fullName evidence="8">OCEL domain-containing protein</fullName>
    </recommendedName>
</protein>